<reference evidence="1 2" key="1">
    <citation type="journal article" date="2009" name="Appl. Environ. Microbiol.">
        <title>Metabolic versatility and indigenous origin of the archaeon Thermococcus sibiricus, isolated from a siberian oil reservoir, as revealed by genome analysis.</title>
        <authorList>
            <person name="Mardanov A.V."/>
            <person name="Ravin N.V."/>
            <person name="Svetlitchnyi V.A."/>
            <person name="Beletsky A.V."/>
            <person name="Miroshnichenko M.L."/>
            <person name="Bonch-Osmolovskaya E.A."/>
            <person name="Skryabin K.G."/>
        </authorList>
    </citation>
    <scope>NUCLEOTIDE SEQUENCE [LARGE SCALE GENOMIC DNA]</scope>
    <source>
        <strain evidence="2">DSM 12597 / MM 739</strain>
    </source>
</reference>
<proteinExistence type="predicted"/>
<accession>C6A0K6</accession>
<name>C6A0K6_THESM</name>
<dbReference type="HOGENOM" id="CLU_2191167_0_0_2"/>
<organism evidence="1 2">
    <name type="scientific">Thermococcus sibiricus (strain DSM 12597 / MM 739)</name>
    <dbReference type="NCBI Taxonomy" id="604354"/>
    <lineage>
        <taxon>Archaea</taxon>
        <taxon>Methanobacteriati</taxon>
        <taxon>Methanobacteriota</taxon>
        <taxon>Thermococci</taxon>
        <taxon>Thermococcales</taxon>
        <taxon>Thermococcaceae</taxon>
        <taxon>Thermococcus</taxon>
    </lineage>
</organism>
<gene>
    <name evidence="1" type="ordered locus">TSIB_0083</name>
</gene>
<protein>
    <submittedName>
        <fullName evidence="1">Uncharacterized protein</fullName>
    </submittedName>
</protein>
<dbReference type="KEGG" id="tsi:TSIB_0083"/>
<dbReference type="InterPro" id="IPR016541">
    <property type="entry name" value="UCP008505"/>
</dbReference>
<dbReference type="EMBL" id="CP001463">
    <property type="protein sequence ID" value="ACS89151.1"/>
    <property type="molecule type" value="Genomic_DNA"/>
</dbReference>
<dbReference type="Pfam" id="PF14367">
    <property type="entry name" value="DUF4411"/>
    <property type="match status" value="1"/>
</dbReference>
<dbReference type="Proteomes" id="UP000009079">
    <property type="component" value="Chromosome"/>
</dbReference>
<sequence length="108" mass="12632">MAVEWCKNHKKMFIDPDNHQIKIFKSVRGAYEKDQWNKKITQPGPWADPWIVTLAIQLRERSKILGVQGNVKIITQENKNKRNNIPKIAESFGIESLNLIEFFREIGL</sequence>
<evidence type="ECO:0000313" key="2">
    <source>
        <dbReference type="Proteomes" id="UP000009079"/>
    </source>
</evidence>
<evidence type="ECO:0000313" key="1">
    <source>
        <dbReference type="EMBL" id="ACS89151.1"/>
    </source>
</evidence>
<keyword evidence="2" id="KW-1185">Reference proteome</keyword>
<dbReference type="AlphaFoldDB" id="C6A0K6"/>